<protein>
    <recommendedName>
        <fullName evidence="3">Cupin</fullName>
    </recommendedName>
</protein>
<proteinExistence type="predicted"/>
<organism evidence="1 2">
    <name type="scientific">Pseudonocardia xinjiangensis</name>
    <dbReference type="NCBI Taxonomy" id="75289"/>
    <lineage>
        <taxon>Bacteria</taxon>
        <taxon>Bacillati</taxon>
        <taxon>Actinomycetota</taxon>
        <taxon>Actinomycetes</taxon>
        <taxon>Pseudonocardiales</taxon>
        <taxon>Pseudonocardiaceae</taxon>
        <taxon>Pseudonocardia</taxon>
    </lineage>
</organism>
<dbReference type="InterPro" id="IPR011051">
    <property type="entry name" value="RmlC_Cupin_sf"/>
</dbReference>
<evidence type="ECO:0008006" key="3">
    <source>
        <dbReference type="Google" id="ProtNLM"/>
    </source>
</evidence>
<comment type="caution">
    <text evidence="1">The sequence shown here is derived from an EMBL/GenBank/DDBJ whole genome shotgun (WGS) entry which is preliminary data.</text>
</comment>
<reference evidence="1 2" key="1">
    <citation type="submission" date="2020-04" db="EMBL/GenBank/DDBJ databases">
        <authorList>
            <person name="Klaysubun C."/>
            <person name="Duangmal K."/>
            <person name="Lipun K."/>
        </authorList>
    </citation>
    <scope>NUCLEOTIDE SEQUENCE [LARGE SCALE GENOMIC DNA]</scope>
    <source>
        <strain evidence="1 2">JCM 11839</strain>
    </source>
</reference>
<evidence type="ECO:0000313" key="2">
    <source>
        <dbReference type="Proteomes" id="UP001296706"/>
    </source>
</evidence>
<dbReference type="SUPFAM" id="SSF51182">
    <property type="entry name" value="RmlC-like cupins"/>
    <property type="match status" value="1"/>
</dbReference>
<dbReference type="Proteomes" id="UP001296706">
    <property type="component" value="Unassembled WGS sequence"/>
</dbReference>
<gene>
    <name evidence="1" type="ORF">HF577_33215</name>
</gene>
<evidence type="ECO:0000313" key="1">
    <source>
        <dbReference type="EMBL" id="NMH81935.1"/>
    </source>
</evidence>
<keyword evidence="2" id="KW-1185">Reference proteome</keyword>
<dbReference type="EMBL" id="JAAXKY010000182">
    <property type="protein sequence ID" value="NMH81935.1"/>
    <property type="molecule type" value="Genomic_DNA"/>
</dbReference>
<name>A0ABX1RS81_9PSEU</name>
<sequence>MDSEPLSFLARPPGPGFRTTVVTLESGSTRAYDEAEWSDALVVVESGEVDLECGAGGRRRFRSGAVLCLTGLGLRALHSVGAGPAVLVAVARRHAAADPGPAT</sequence>
<accession>A0ABX1RS81</accession>